<dbReference type="GO" id="GO:0006952">
    <property type="term" value="P:defense response"/>
    <property type="evidence" value="ECO:0007669"/>
    <property type="project" value="InterPro"/>
</dbReference>
<evidence type="ECO:0000259" key="4">
    <source>
        <dbReference type="Pfam" id="PF23282"/>
    </source>
</evidence>
<dbReference type="InterPro" id="IPR058192">
    <property type="entry name" value="WHD_ROQ1-like"/>
</dbReference>
<name>A0A438FYH6_VITVI</name>
<dbReference type="InterPro" id="IPR042197">
    <property type="entry name" value="Apaf_helical"/>
</dbReference>
<dbReference type="Proteomes" id="UP000288805">
    <property type="component" value="Unassembled WGS sequence"/>
</dbReference>
<reference evidence="5 6" key="1">
    <citation type="journal article" date="2018" name="PLoS Genet.">
        <title>Population sequencing reveals clonal diversity and ancestral inbreeding in the grapevine cultivar Chardonnay.</title>
        <authorList>
            <person name="Roach M.J."/>
            <person name="Johnson D.L."/>
            <person name="Bohlmann J."/>
            <person name="van Vuuren H.J."/>
            <person name="Jones S.J."/>
            <person name="Pretorius I.S."/>
            <person name="Schmidt S.A."/>
            <person name="Borneman A.R."/>
        </authorList>
    </citation>
    <scope>NUCLEOTIDE SEQUENCE [LARGE SCALE GENOMIC DNA]</scope>
    <source>
        <strain evidence="6">cv. Chardonnay</strain>
        <tissue evidence="5">Leaf</tissue>
    </source>
</reference>
<accession>A0A438FYH6</accession>
<dbReference type="FunFam" id="1.10.8.430:FF:000002">
    <property type="entry name" value="Disease resistance protein (TIR-NBS-LRR class)"/>
    <property type="match status" value="1"/>
</dbReference>
<comment type="caution">
    <text evidence="5">The sequence shown here is derived from an EMBL/GenBank/DDBJ whole genome shotgun (WGS) entry which is preliminary data.</text>
</comment>
<keyword evidence="2" id="KW-0677">Repeat</keyword>
<dbReference type="PANTHER" id="PTHR11017">
    <property type="entry name" value="LEUCINE-RICH REPEAT-CONTAINING PROTEIN"/>
    <property type="match status" value="1"/>
</dbReference>
<dbReference type="InterPro" id="IPR027417">
    <property type="entry name" value="P-loop_NTPase"/>
</dbReference>
<sequence length="334" mass="38676">MFMVGIYGFGGIGKTTMAKVLYNRIGAQFMITSFIANVREDSKSRGLLYLQKQLLHDILPKRKNFIRNVDEGIHMIKDRLCFKKVLLVLDDVDDLNQLEALAGDHNWFGPGSRIIVTTRDKHLLEVHEIDALYEAKKLDHKEAVELFCWNAFKQNHPKEDYETLSNSVVHYVNGLPLGLKVLGCFLYGKTVCQWESELQKLQREPNQEIQRVLKRSYDVLDYTQQQIFLDVACFFNGEDKDFVTRILDACNFYAESGIGVLGDKCFITILDNKIWMHDLLQQMGRDIVRQECPKDPGKWSRLCYPEVVNRVLTRKMVRTNANESTFMLKVIPNT</sequence>
<feature type="domain" description="NB-ARC" evidence="3">
    <location>
        <begin position="3"/>
        <end position="155"/>
    </location>
</feature>
<dbReference type="InterPro" id="IPR044974">
    <property type="entry name" value="Disease_R_plants"/>
</dbReference>
<dbReference type="PANTHER" id="PTHR11017:SF570">
    <property type="entry name" value="DISEASE RESISTANCE PROTEIN (TIR-NBS CLASS)-RELATED"/>
    <property type="match status" value="1"/>
</dbReference>
<dbReference type="Pfam" id="PF00931">
    <property type="entry name" value="NB-ARC"/>
    <property type="match status" value="1"/>
</dbReference>
<dbReference type="Gene3D" id="3.40.50.300">
    <property type="entry name" value="P-loop containing nucleotide triphosphate hydrolases"/>
    <property type="match status" value="1"/>
</dbReference>
<dbReference type="EMBL" id="QGNW01000697">
    <property type="protein sequence ID" value="RVW64968.1"/>
    <property type="molecule type" value="Genomic_DNA"/>
</dbReference>
<protein>
    <submittedName>
        <fullName evidence="5">TMV resistance protein N</fullName>
    </submittedName>
</protein>
<evidence type="ECO:0000313" key="5">
    <source>
        <dbReference type="EMBL" id="RVW64968.1"/>
    </source>
</evidence>
<gene>
    <name evidence="5" type="primary">N_335</name>
    <name evidence="5" type="ORF">CK203_041926</name>
</gene>
<dbReference type="InterPro" id="IPR036390">
    <property type="entry name" value="WH_DNA-bd_sf"/>
</dbReference>
<evidence type="ECO:0000256" key="2">
    <source>
        <dbReference type="ARBA" id="ARBA00022737"/>
    </source>
</evidence>
<evidence type="ECO:0000313" key="6">
    <source>
        <dbReference type="Proteomes" id="UP000288805"/>
    </source>
</evidence>
<dbReference type="SUPFAM" id="SSF46785">
    <property type="entry name" value="Winged helix' DNA-binding domain"/>
    <property type="match status" value="1"/>
</dbReference>
<dbReference type="Gene3D" id="1.10.8.430">
    <property type="entry name" value="Helical domain of apoptotic protease-activating factors"/>
    <property type="match status" value="1"/>
</dbReference>
<dbReference type="InterPro" id="IPR002182">
    <property type="entry name" value="NB-ARC"/>
</dbReference>
<dbReference type="Pfam" id="PF23282">
    <property type="entry name" value="WHD_ROQ1"/>
    <property type="match status" value="1"/>
</dbReference>
<evidence type="ECO:0000259" key="3">
    <source>
        <dbReference type="Pfam" id="PF00931"/>
    </source>
</evidence>
<keyword evidence="1" id="KW-0433">Leucine-rich repeat</keyword>
<dbReference type="SUPFAM" id="SSF52540">
    <property type="entry name" value="P-loop containing nucleoside triphosphate hydrolases"/>
    <property type="match status" value="1"/>
</dbReference>
<dbReference type="GO" id="GO:0043531">
    <property type="term" value="F:ADP binding"/>
    <property type="evidence" value="ECO:0007669"/>
    <property type="project" value="InterPro"/>
</dbReference>
<proteinExistence type="predicted"/>
<organism evidence="5 6">
    <name type="scientific">Vitis vinifera</name>
    <name type="common">Grape</name>
    <dbReference type="NCBI Taxonomy" id="29760"/>
    <lineage>
        <taxon>Eukaryota</taxon>
        <taxon>Viridiplantae</taxon>
        <taxon>Streptophyta</taxon>
        <taxon>Embryophyta</taxon>
        <taxon>Tracheophyta</taxon>
        <taxon>Spermatophyta</taxon>
        <taxon>Magnoliopsida</taxon>
        <taxon>eudicotyledons</taxon>
        <taxon>Gunneridae</taxon>
        <taxon>Pentapetalae</taxon>
        <taxon>rosids</taxon>
        <taxon>Vitales</taxon>
        <taxon>Vitaceae</taxon>
        <taxon>Viteae</taxon>
        <taxon>Vitis</taxon>
    </lineage>
</organism>
<feature type="domain" description="Disease resistance protein Roq1-like winged-helix" evidence="4">
    <location>
        <begin position="224"/>
        <end position="290"/>
    </location>
</feature>
<dbReference type="AlphaFoldDB" id="A0A438FYH6"/>
<evidence type="ECO:0000256" key="1">
    <source>
        <dbReference type="ARBA" id="ARBA00022614"/>
    </source>
</evidence>
<dbReference type="PRINTS" id="PR00364">
    <property type="entry name" value="DISEASERSIST"/>
</dbReference>